<dbReference type="Pfam" id="PF01145">
    <property type="entry name" value="Band_7"/>
    <property type="match status" value="1"/>
</dbReference>
<comment type="function">
    <text evidence="3">HflC and HflK could encode or regulate a protease.</text>
</comment>
<keyword evidence="7" id="KW-1185">Reference proteome</keyword>
<dbReference type="NCBIfam" id="TIGR01933">
    <property type="entry name" value="hflK"/>
    <property type="match status" value="1"/>
</dbReference>
<feature type="domain" description="Band 7" evidence="5">
    <location>
        <begin position="73"/>
        <end position="233"/>
    </location>
</feature>
<sequence>MAWNEPGNKGNDPWGSGGGNKNQGPPDLDDIFRNLAKKFGGGKGGSGRNSGSNIGGLGVVVLFVLAAVIWGASGFYTIQEAERGVVLRFGQYIEETGPGLGWRPTFVDEVIPVNVSRVASIPANGSMLTEDENVVRVEMEVQYRITDAYRYLFSVTDANESLSEALDSALRYVIGHTEMDDILTTGREKVRQDTRTELERIIEPYNLGLTVTDVNFKAARPPEEVKDAFDDAIAAQEDEERFVREAEAYAREREPKARGTVKRMEQEANAYKQRVILEAEGKVARFEKLLPEYQAAPKVTRDRLYIEAMAKVYGNTSKVLLDNSEGAGGNLMYLPLDKMMNNQQSTMQMMPNMGNVQQPVSNVGQNSTVNSTSTRGMRGDRQGRN</sequence>
<proteinExistence type="inferred from homology"/>
<dbReference type="PANTHER" id="PTHR42911">
    <property type="entry name" value="MODULATOR OF FTSH PROTEASE HFLC"/>
    <property type="match status" value="1"/>
</dbReference>
<evidence type="ECO:0000259" key="5">
    <source>
        <dbReference type="SMART" id="SM00244"/>
    </source>
</evidence>
<dbReference type="InterPro" id="IPR001107">
    <property type="entry name" value="Band_7"/>
</dbReference>
<feature type="compositionally biased region" description="Polar residues" evidence="4">
    <location>
        <begin position="355"/>
        <end position="375"/>
    </location>
</feature>
<evidence type="ECO:0000256" key="1">
    <source>
        <dbReference type="ARBA" id="ARBA00004167"/>
    </source>
</evidence>
<evidence type="ECO:0000256" key="2">
    <source>
        <dbReference type="ARBA" id="ARBA00006971"/>
    </source>
</evidence>
<dbReference type="EMBL" id="BSPO01000002">
    <property type="protein sequence ID" value="GLS83306.1"/>
    <property type="molecule type" value="Genomic_DNA"/>
</dbReference>
<comment type="similarity">
    <text evidence="2 3">Belongs to the band 7/mec-2 family. HflK subfamily.</text>
</comment>
<dbReference type="PANTHER" id="PTHR42911:SF1">
    <property type="entry name" value="MODULATOR OF FTSH PROTEASE HFLC"/>
    <property type="match status" value="1"/>
</dbReference>
<comment type="caution">
    <text evidence="6">The sequence shown here is derived from an EMBL/GenBank/DDBJ whole genome shotgun (WGS) entry which is preliminary data.</text>
</comment>
<dbReference type="RefSeq" id="WP_095497136.1">
    <property type="nucleotide sequence ID" value="NZ_BSPO01000002.1"/>
</dbReference>
<dbReference type="GO" id="GO:0006508">
    <property type="term" value="P:proteolysis"/>
    <property type="evidence" value="ECO:0007669"/>
    <property type="project" value="UniProtKB-KW"/>
</dbReference>
<dbReference type="AlphaFoldDB" id="A0AA37TXP9"/>
<feature type="region of interest" description="Disordered" evidence="4">
    <location>
        <begin position="355"/>
        <end position="385"/>
    </location>
</feature>
<dbReference type="InterPro" id="IPR001972">
    <property type="entry name" value="Stomatin_HflK_fam"/>
</dbReference>
<dbReference type="InterPro" id="IPR010201">
    <property type="entry name" value="HflK"/>
</dbReference>
<reference evidence="6 7" key="1">
    <citation type="journal article" date="2014" name="Int. J. Syst. Evol. Microbiol.">
        <title>Complete genome sequence of Corynebacterium casei LMG S-19264T (=DSM 44701T), isolated from a smear-ripened cheese.</title>
        <authorList>
            <consortium name="US DOE Joint Genome Institute (JGI-PGF)"/>
            <person name="Walter F."/>
            <person name="Albersmeier A."/>
            <person name="Kalinowski J."/>
            <person name="Ruckert C."/>
        </authorList>
    </citation>
    <scope>NUCLEOTIDE SEQUENCE [LARGE SCALE GENOMIC DNA]</scope>
    <source>
        <strain evidence="6 7">NBRC 112785</strain>
    </source>
</reference>
<dbReference type="Pfam" id="PF12221">
    <property type="entry name" value="HflK_N"/>
    <property type="match status" value="1"/>
</dbReference>
<comment type="subunit">
    <text evidence="3">HflC and HflK may interact to form a multimeric complex.</text>
</comment>
<dbReference type="PRINTS" id="PR00721">
    <property type="entry name" value="STOMATIN"/>
</dbReference>
<name>A0AA37TXP9_9GAMM</name>
<organism evidence="6 7">
    <name type="scientific">Paraferrimonas haliotis</name>
    <dbReference type="NCBI Taxonomy" id="2013866"/>
    <lineage>
        <taxon>Bacteria</taxon>
        <taxon>Pseudomonadati</taxon>
        <taxon>Pseudomonadota</taxon>
        <taxon>Gammaproteobacteria</taxon>
        <taxon>Alteromonadales</taxon>
        <taxon>Ferrimonadaceae</taxon>
        <taxon>Paraferrimonas</taxon>
    </lineage>
</organism>
<dbReference type="GO" id="GO:0016020">
    <property type="term" value="C:membrane"/>
    <property type="evidence" value="ECO:0007669"/>
    <property type="project" value="UniProtKB-SubCell"/>
</dbReference>
<accession>A0AA37TXP9</accession>
<keyword evidence="6" id="KW-0378">Hydrolase</keyword>
<evidence type="ECO:0000256" key="4">
    <source>
        <dbReference type="SAM" id="MobiDB-lite"/>
    </source>
</evidence>
<evidence type="ECO:0000313" key="7">
    <source>
        <dbReference type="Proteomes" id="UP001157439"/>
    </source>
</evidence>
<dbReference type="GO" id="GO:0008233">
    <property type="term" value="F:peptidase activity"/>
    <property type="evidence" value="ECO:0007669"/>
    <property type="project" value="UniProtKB-KW"/>
</dbReference>
<gene>
    <name evidence="6" type="primary">hflK</name>
    <name evidence="6" type="ORF">GCM10007894_12830</name>
</gene>
<evidence type="ECO:0000313" key="6">
    <source>
        <dbReference type="EMBL" id="GLS83306.1"/>
    </source>
</evidence>
<evidence type="ECO:0000256" key="3">
    <source>
        <dbReference type="RuleBase" id="RU364113"/>
    </source>
</evidence>
<feature type="transmembrane region" description="Helical" evidence="3">
    <location>
        <begin position="54"/>
        <end position="78"/>
    </location>
</feature>
<keyword evidence="6" id="KW-0645">Protease</keyword>
<dbReference type="Gene3D" id="3.30.479.30">
    <property type="entry name" value="Band 7 domain"/>
    <property type="match status" value="1"/>
</dbReference>
<dbReference type="SMART" id="SM00244">
    <property type="entry name" value="PHB"/>
    <property type="match status" value="1"/>
</dbReference>
<dbReference type="InterPro" id="IPR036013">
    <property type="entry name" value="Band_7/SPFH_dom_sf"/>
</dbReference>
<dbReference type="CDD" id="cd03404">
    <property type="entry name" value="SPFH_HflK"/>
    <property type="match status" value="1"/>
</dbReference>
<comment type="subcellular location">
    <subcellularLocation>
        <location evidence="1">Membrane</location>
        <topology evidence="1">Single-pass membrane protein</topology>
    </subcellularLocation>
</comment>
<dbReference type="SUPFAM" id="SSF117892">
    <property type="entry name" value="Band 7/SPFH domain"/>
    <property type="match status" value="1"/>
</dbReference>
<keyword evidence="3" id="KW-1133">Transmembrane helix</keyword>
<keyword evidence="3" id="KW-0472">Membrane</keyword>
<dbReference type="Proteomes" id="UP001157439">
    <property type="component" value="Unassembled WGS sequence"/>
</dbReference>
<protein>
    <recommendedName>
        <fullName evidence="3">Protein HflK</fullName>
    </recommendedName>
</protein>
<feature type="region of interest" description="Disordered" evidence="4">
    <location>
        <begin position="1"/>
        <end position="27"/>
    </location>
</feature>
<dbReference type="InterPro" id="IPR020980">
    <property type="entry name" value="Membrane_HflK_N"/>
</dbReference>
<keyword evidence="3" id="KW-0812">Transmembrane</keyword>